<sequence length="44" mass="4760">MIVSCDHVLGADIQERDELHAGILLQKRPGIVINAMSRGEGRCG</sequence>
<proteinExistence type="predicted"/>
<gene>
    <name evidence="1" type="ORF">MGWOODY_Tha1836</name>
</gene>
<evidence type="ECO:0000313" key="1">
    <source>
        <dbReference type="EMBL" id="CUS42513.1"/>
    </source>
</evidence>
<dbReference type="AlphaFoldDB" id="A0A160TET5"/>
<organism evidence="1">
    <name type="scientific">hydrothermal vent metagenome</name>
    <dbReference type="NCBI Taxonomy" id="652676"/>
    <lineage>
        <taxon>unclassified sequences</taxon>
        <taxon>metagenomes</taxon>
        <taxon>ecological metagenomes</taxon>
    </lineage>
</organism>
<reference evidence="1" key="1">
    <citation type="submission" date="2015-10" db="EMBL/GenBank/DDBJ databases">
        <authorList>
            <person name="Gilbert D.G."/>
        </authorList>
    </citation>
    <scope>NUCLEOTIDE SEQUENCE</scope>
</reference>
<protein>
    <submittedName>
        <fullName evidence="1">Uncharacterized protein</fullName>
    </submittedName>
</protein>
<accession>A0A160TET5</accession>
<dbReference type="EMBL" id="CZQC01000067">
    <property type="protein sequence ID" value="CUS42513.1"/>
    <property type="molecule type" value="Genomic_DNA"/>
</dbReference>
<name>A0A160TET5_9ZZZZ</name>